<reference evidence="8 9" key="1">
    <citation type="submission" date="2015-02" db="EMBL/GenBank/DDBJ databases">
        <title>Evolution of amylase-binding proteins of oral streptococcal species.</title>
        <authorList>
            <person name="Haase E.M."/>
        </authorList>
    </citation>
    <scope>NUCLEOTIDE SEQUENCE [LARGE SCALE GENOMIC DNA]</scope>
    <source>
        <strain evidence="8 9">SK137</strain>
    </source>
</reference>
<dbReference type="CDD" id="cd06261">
    <property type="entry name" value="TM_PBP2"/>
    <property type="match status" value="1"/>
</dbReference>
<dbReference type="GO" id="GO:0005886">
    <property type="term" value="C:plasma membrane"/>
    <property type="evidence" value="ECO:0007669"/>
    <property type="project" value="UniProtKB-SubCell"/>
</dbReference>
<evidence type="ECO:0000256" key="5">
    <source>
        <dbReference type="ARBA" id="ARBA00023136"/>
    </source>
</evidence>
<keyword evidence="4 6" id="KW-1133">Transmembrane helix</keyword>
<protein>
    <submittedName>
        <fullName evidence="8">Phosphate ABC transporter permease</fullName>
    </submittedName>
</protein>
<comment type="caution">
    <text evidence="8">The sequence shown here is derived from an EMBL/GenBank/DDBJ whole genome shotgun (WGS) entry which is preliminary data.</text>
</comment>
<dbReference type="Proteomes" id="UP000033415">
    <property type="component" value="Unassembled WGS sequence"/>
</dbReference>
<dbReference type="PATRIC" id="fig|28037.100.peg.823"/>
<dbReference type="Pfam" id="PF00528">
    <property type="entry name" value="BPD_transp_1"/>
    <property type="match status" value="1"/>
</dbReference>
<comment type="similarity">
    <text evidence="6">Belongs to the binding-protein-dependent transport system permease family.</text>
</comment>
<evidence type="ECO:0000256" key="4">
    <source>
        <dbReference type="ARBA" id="ARBA00022989"/>
    </source>
</evidence>
<dbReference type="Gene3D" id="1.10.3720.10">
    <property type="entry name" value="MetI-like"/>
    <property type="match status" value="1"/>
</dbReference>
<evidence type="ECO:0000256" key="6">
    <source>
        <dbReference type="RuleBase" id="RU363032"/>
    </source>
</evidence>
<comment type="subcellular location">
    <subcellularLocation>
        <location evidence="6">Cell membrane</location>
        <topology evidence="6">Multi-pass membrane protein</topology>
    </subcellularLocation>
    <subcellularLocation>
        <location evidence="1">Membrane</location>
        <topology evidence="1">Multi-pass membrane protein</topology>
    </subcellularLocation>
</comment>
<dbReference type="PROSITE" id="PS50928">
    <property type="entry name" value="ABC_TM1"/>
    <property type="match status" value="1"/>
</dbReference>
<keyword evidence="3 6" id="KW-0812">Transmembrane</keyword>
<keyword evidence="2 6" id="KW-0813">Transport</keyword>
<keyword evidence="5 6" id="KW-0472">Membrane</keyword>
<feature type="transmembrane region" description="Helical" evidence="6">
    <location>
        <begin position="12"/>
        <end position="34"/>
    </location>
</feature>
<dbReference type="EMBL" id="JYGQ01000001">
    <property type="protein sequence ID" value="KJQ72808.1"/>
    <property type="molecule type" value="Genomic_DNA"/>
</dbReference>
<organism evidence="8 9">
    <name type="scientific">Streptococcus mitis</name>
    <dbReference type="NCBI Taxonomy" id="28037"/>
    <lineage>
        <taxon>Bacteria</taxon>
        <taxon>Bacillati</taxon>
        <taxon>Bacillota</taxon>
        <taxon>Bacilli</taxon>
        <taxon>Lactobacillales</taxon>
        <taxon>Streptococcaceae</taxon>
        <taxon>Streptococcus</taxon>
        <taxon>Streptococcus mitis group</taxon>
    </lineage>
</organism>
<evidence type="ECO:0000256" key="3">
    <source>
        <dbReference type="ARBA" id="ARBA00022692"/>
    </source>
</evidence>
<dbReference type="GO" id="GO:0055085">
    <property type="term" value="P:transmembrane transport"/>
    <property type="evidence" value="ECO:0007669"/>
    <property type="project" value="InterPro"/>
</dbReference>
<evidence type="ECO:0000313" key="9">
    <source>
        <dbReference type="Proteomes" id="UP000033415"/>
    </source>
</evidence>
<proteinExistence type="inferred from homology"/>
<dbReference type="PANTHER" id="PTHR43470">
    <property type="entry name" value="PHOSPHATE TRANSPORT SYSTEM PERMEASE PROTEIN PSTA-RELATED"/>
    <property type="match status" value="1"/>
</dbReference>
<name>A0A081Q5T8_STRMT</name>
<dbReference type="InterPro" id="IPR035906">
    <property type="entry name" value="MetI-like_sf"/>
</dbReference>
<evidence type="ECO:0000313" key="8">
    <source>
        <dbReference type="EMBL" id="KJQ72808.1"/>
    </source>
</evidence>
<feature type="domain" description="ABC transmembrane type-1" evidence="7">
    <location>
        <begin position="1"/>
        <end position="194"/>
    </location>
</feature>
<dbReference type="PANTHER" id="PTHR43470:SF4">
    <property type="entry name" value="ABC TRANSPORTER PERMEASE PROTEIN YQGI-RELATED"/>
    <property type="match status" value="1"/>
</dbReference>
<dbReference type="InterPro" id="IPR000515">
    <property type="entry name" value="MetI-like"/>
</dbReference>
<evidence type="ECO:0000256" key="2">
    <source>
        <dbReference type="ARBA" id="ARBA00022448"/>
    </source>
</evidence>
<evidence type="ECO:0000256" key="1">
    <source>
        <dbReference type="ARBA" id="ARBA00004141"/>
    </source>
</evidence>
<dbReference type="RefSeq" id="WP_033686773.1">
    <property type="nucleotide sequence ID" value="NZ_JYGQ01000001.1"/>
</dbReference>
<gene>
    <name evidence="8" type="primary">pstA</name>
    <name evidence="8" type="ORF">TZ91_00409</name>
</gene>
<evidence type="ECO:0000259" key="7">
    <source>
        <dbReference type="PROSITE" id="PS50928"/>
    </source>
</evidence>
<dbReference type="AlphaFoldDB" id="A0A081Q5T8"/>
<accession>A0A081Q5T8</accession>
<sequence length="208" mass="22208">MHAKKLDKIATAVLYSIAGIIVAILASLILYILVRGLPHISWSFLTGKSSALALTVFNLPQMTRNVEDSLKHVHHTQREAGLALGISRLETVVHVVIPEALPGIVTGVVLASGRIFGEAAALIYTAGQSAPALDWSNWNILSVTSPISIFRQAETLAVHIWKVNSEGTIPDGTIVSAGSAAVLLIFILIFNFGARKLGSYLHKKLTAA</sequence>
<feature type="transmembrane region" description="Helical" evidence="6">
    <location>
        <begin position="174"/>
        <end position="194"/>
    </location>
</feature>
<dbReference type="SUPFAM" id="SSF161098">
    <property type="entry name" value="MetI-like"/>
    <property type="match status" value="1"/>
</dbReference>